<dbReference type="PATRIC" id="fig|1244083.3.peg.1830"/>
<name>M5IEF8_9BACT</name>
<accession>M5IEF8</accession>
<evidence type="ECO:0000313" key="2">
    <source>
        <dbReference type="Proteomes" id="UP000011939"/>
    </source>
</evidence>
<gene>
    <name evidence="1" type="ORF">CSUNSWCD_588</name>
</gene>
<organism evidence="1 2">
    <name type="scientific">Campylobacter showae CSUNSWCD</name>
    <dbReference type="NCBI Taxonomy" id="1244083"/>
    <lineage>
        <taxon>Bacteria</taxon>
        <taxon>Pseudomonadati</taxon>
        <taxon>Campylobacterota</taxon>
        <taxon>Epsilonproteobacteria</taxon>
        <taxon>Campylobacterales</taxon>
        <taxon>Campylobacteraceae</taxon>
        <taxon>Campylobacter</taxon>
    </lineage>
</organism>
<dbReference type="Proteomes" id="UP000011939">
    <property type="component" value="Unassembled WGS sequence"/>
</dbReference>
<sequence length="39" mass="4680">MLLHCVQVYLALSRRTFFKFAFLWCGSRRLKFANLSVKQ</sequence>
<evidence type="ECO:0000313" key="1">
    <source>
        <dbReference type="EMBL" id="EKU10787.1"/>
    </source>
</evidence>
<reference evidence="1 2" key="1">
    <citation type="journal article" date="2013" name="Genome Announc.">
        <title>Genome Sequence of Campylobacter showae UNSWCD, Isolated from a Patient with Crohn's Disease.</title>
        <authorList>
            <person name="Tay A.P."/>
            <person name="Kaakoush N.O."/>
            <person name="Deshpande N.P."/>
            <person name="Chen Z."/>
            <person name="Mitchell H."/>
            <person name="Wilkins M.R."/>
        </authorList>
    </citation>
    <scope>NUCLEOTIDE SEQUENCE [LARGE SCALE GENOMIC DNA]</scope>
    <source>
        <strain evidence="1 2">CSUNSWCD</strain>
    </source>
</reference>
<dbReference type="AlphaFoldDB" id="M5IEF8"/>
<comment type="caution">
    <text evidence="1">The sequence shown here is derived from an EMBL/GenBank/DDBJ whole genome shotgun (WGS) entry which is preliminary data.</text>
</comment>
<proteinExistence type="predicted"/>
<dbReference type="EMBL" id="AMZQ01000010">
    <property type="protein sequence ID" value="EKU10787.1"/>
    <property type="molecule type" value="Genomic_DNA"/>
</dbReference>
<protein>
    <submittedName>
        <fullName evidence="1">Uncharacterized protein</fullName>
    </submittedName>
</protein>